<dbReference type="GO" id="GO:0005737">
    <property type="term" value="C:cytoplasm"/>
    <property type="evidence" value="ECO:0007669"/>
    <property type="project" value="TreeGrafter"/>
</dbReference>
<dbReference type="InterPro" id="IPR040079">
    <property type="entry name" value="Glutathione_S-Trfase"/>
</dbReference>
<dbReference type="SUPFAM" id="SSF52833">
    <property type="entry name" value="Thioredoxin-like"/>
    <property type="match status" value="2"/>
</dbReference>
<dbReference type="PANTHER" id="PTHR32419">
    <property type="entry name" value="GLUTATHIONYL-HYDROQUINONE REDUCTASE"/>
    <property type="match status" value="1"/>
</dbReference>
<dbReference type="InterPro" id="IPR004045">
    <property type="entry name" value="Glutathione_S-Trfase_N"/>
</dbReference>
<dbReference type="Gene3D" id="1.20.1050.10">
    <property type="match status" value="2"/>
</dbReference>
<dbReference type="EMBL" id="JALJOV010000869">
    <property type="protein sequence ID" value="KAK9859809.1"/>
    <property type="molecule type" value="Genomic_DNA"/>
</dbReference>
<dbReference type="SFLD" id="SFLDS00019">
    <property type="entry name" value="Glutathione_Transferase_(cytos"/>
    <property type="match status" value="1"/>
</dbReference>
<dbReference type="InterPro" id="IPR010987">
    <property type="entry name" value="Glutathione-S-Trfase_C-like"/>
</dbReference>
<evidence type="ECO:0000313" key="4">
    <source>
        <dbReference type="Proteomes" id="UP001485043"/>
    </source>
</evidence>
<dbReference type="Pfam" id="PF13410">
    <property type="entry name" value="GST_C_2"/>
    <property type="match status" value="2"/>
</dbReference>
<dbReference type="PROSITE" id="PS50405">
    <property type="entry name" value="GST_CTER"/>
    <property type="match status" value="2"/>
</dbReference>
<dbReference type="Gene3D" id="3.40.30.10">
    <property type="entry name" value="Glutaredoxin"/>
    <property type="match status" value="2"/>
</dbReference>
<dbReference type="InterPro" id="IPR036249">
    <property type="entry name" value="Thioredoxin-like_sf"/>
</dbReference>
<dbReference type="SUPFAM" id="SSF47616">
    <property type="entry name" value="GST C-terminal domain-like"/>
    <property type="match status" value="2"/>
</dbReference>
<feature type="domain" description="GST C-terminal" evidence="2">
    <location>
        <begin position="504"/>
        <end position="629"/>
    </location>
</feature>
<organism evidence="3 4">
    <name type="scientific">Apatococcus fuscideae</name>
    <dbReference type="NCBI Taxonomy" id="2026836"/>
    <lineage>
        <taxon>Eukaryota</taxon>
        <taxon>Viridiplantae</taxon>
        <taxon>Chlorophyta</taxon>
        <taxon>core chlorophytes</taxon>
        <taxon>Trebouxiophyceae</taxon>
        <taxon>Chlorellales</taxon>
        <taxon>Chlorellaceae</taxon>
        <taxon>Apatococcus</taxon>
    </lineage>
</organism>
<name>A0AAW1SW20_9CHLO</name>
<dbReference type="Proteomes" id="UP001485043">
    <property type="component" value="Unassembled WGS sequence"/>
</dbReference>
<feature type="domain" description="GST C-terminal" evidence="2">
    <location>
        <begin position="169"/>
        <end position="301"/>
    </location>
</feature>
<feature type="region of interest" description="Disordered" evidence="1">
    <location>
        <begin position="1"/>
        <end position="37"/>
    </location>
</feature>
<dbReference type="InterPro" id="IPR047047">
    <property type="entry name" value="GST_Omega-like_C"/>
</dbReference>
<comment type="caution">
    <text evidence="3">The sequence shown here is derived from an EMBL/GenBank/DDBJ whole genome shotgun (WGS) entry which is preliminary data.</text>
</comment>
<dbReference type="InterPro" id="IPR016639">
    <property type="entry name" value="GST_Omega/GSH"/>
</dbReference>
<protein>
    <recommendedName>
        <fullName evidence="2">GST C-terminal domain-containing protein</fullName>
    </recommendedName>
</protein>
<keyword evidence="4" id="KW-1185">Reference proteome</keyword>
<dbReference type="AlphaFoldDB" id="A0AAW1SW20"/>
<proteinExistence type="predicted"/>
<evidence type="ECO:0000313" key="3">
    <source>
        <dbReference type="EMBL" id="KAK9859809.1"/>
    </source>
</evidence>
<dbReference type="CDD" id="cd03190">
    <property type="entry name" value="GST_C_Omega_like"/>
    <property type="match status" value="1"/>
</dbReference>
<dbReference type="PANTHER" id="PTHR32419:SF6">
    <property type="entry name" value="GLUTATHIONE S-TRANSFERASE OMEGA-LIKE 1-RELATED"/>
    <property type="match status" value="1"/>
</dbReference>
<sequence length="646" mass="72797">MVYTVKGRTIPGERPSSSGTPEPTVLTASPQRRQGTSEPGRYHLVISLACPFAAKANLMRNLKGLQDAISMSIVLPLLDRSTGWEFVAPGNHDQRYPECGSDTSGLQARYLDEFYQQGCAEYTGKVTVPVLWDKKEGVIVSNESSDILKFLAEHFETPASAAGCPDYYPEPQRSEIDSISEMIVSDLGIRVYMCVSAKSQEEYEAACQLVFKTLSELDSRLAKSRYLVTNYQEGWAAPQPTLADWHLLPVLVRFDAVYNPLFKANLHYLAHYPHLQGYMLDLLQDSRVAATVSYKHIRDGYWLSFKPANPKQRIPLQHDLYTAQAPFSRTSMGLPEASLDGPQPIPHPGSKIDSTSLTGAFKRRESNHRHWIRADGSSAFKPASGRYHLYVTNNCPWCHRTTITRALLGLQDVVSMDVLFFTRDSERGWQFKTDEPGCNPDTAAGGIKYITELYQRESSQERSVPVLYDKESQKIVSNESSDILRMLITEMKEFHRPGAPQLYPASQSAAIEEINAWVYDSISNGAYKAGFANSQLAYESAYGAFFEAIDRLELLLTRNRYLVGNQVTEADVKLFPTIFRLDAVYHLRFLLNKLMICKSRPQLQRWLLEMLSLPGVRESSNLDHCKRGYFGRTGNNIVPLGPVLDW</sequence>
<evidence type="ECO:0000259" key="2">
    <source>
        <dbReference type="PROSITE" id="PS50405"/>
    </source>
</evidence>
<accession>A0AAW1SW20</accession>
<dbReference type="InterPro" id="IPR036282">
    <property type="entry name" value="Glutathione-S-Trfase_C_sf"/>
</dbReference>
<reference evidence="3 4" key="1">
    <citation type="journal article" date="2024" name="Nat. Commun.">
        <title>Phylogenomics reveals the evolutionary origins of lichenization in chlorophyte algae.</title>
        <authorList>
            <person name="Puginier C."/>
            <person name="Libourel C."/>
            <person name="Otte J."/>
            <person name="Skaloud P."/>
            <person name="Haon M."/>
            <person name="Grisel S."/>
            <person name="Petersen M."/>
            <person name="Berrin J.G."/>
            <person name="Delaux P.M."/>
            <person name="Dal Grande F."/>
            <person name="Keller J."/>
        </authorList>
    </citation>
    <scope>NUCLEOTIDE SEQUENCE [LARGE SCALE GENOMIC DNA]</scope>
    <source>
        <strain evidence="3 4">SAG 2523</strain>
    </source>
</reference>
<dbReference type="Pfam" id="PF13409">
    <property type="entry name" value="GST_N_2"/>
    <property type="match status" value="2"/>
</dbReference>
<dbReference type="GO" id="GO:0004364">
    <property type="term" value="F:glutathione transferase activity"/>
    <property type="evidence" value="ECO:0007669"/>
    <property type="project" value="InterPro"/>
</dbReference>
<evidence type="ECO:0000256" key="1">
    <source>
        <dbReference type="SAM" id="MobiDB-lite"/>
    </source>
</evidence>
<dbReference type="SFLD" id="SFLDG01206">
    <property type="entry name" value="Xi.1"/>
    <property type="match status" value="1"/>
</dbReference>
<gene>
    <name evidence="3" type="ORF">WJX84_010324</name>
</gene>
<dbReference type="SFLD" id="SFLDG01148">
    <property type="entry name" value="Xi_(cytGST)"/>
    <property type="match status" value="1"/>
</dbReference>
<feature type="compositionally biased region" description="Polar residues" evidence="1">
    <location>
        <begin position="15"/>
        <end position="37"/>
    </location>
</feature>